<dbReference type="SUPFAM" id="SSF143113">
    <property type="entry name" value="NAP-like"/>
    <property type="match status" value="1"/>
</dbReference>
<dbReference type="GO" id="GO:0005634">
    <property type="term" value="C:nucleus"/>
    <property type="evidence" value="ECO:0007669"/>
    <property type="project" value="InterPro"/>
</dbReference>
<evidence type="ECO:0000256" key="2">
    <source>
        <dbReference type="ARBA" id="ARBA00023186"/>
    </source>
</evidence>
<dbReference type="AlphaFoldDB" id="A0A9J6AP32"/>
<feature type="non-terminal residue" evidence="4">
    <location>
        <position position="270"/>
    </location>
</feature>
<evidence type="ECO:0000313" key="5">
    <source>
        <dbReference type="Proteomes" id="UP000824120"/>
    </source>
</evidence>
<evidence type="ECO:0000313" key="4">
    <source>
        <dbReference type="EMBL" id="KAG5626105.1"/>
    </source>
</evidence>
<comment type="caution">
    <text evidence="4">The sequence shown here is derived from an EMBL/GenBank/DDBJ whole genome shotgun (WGS) entry which is preliminary data.</text>
</comment>
<dbReference type="Pfam" id="PF00956">
    <property type="entry name" value="NAP"/>
    <property type="match status" value="1"/>
</dbReference>
<organism evidence="4 5">
    <name type="scientific">Solanum commersonii</name>
    <name type="common">Commerson's wild potato</name>
    <name type="synonym">Commerson's nightshade</name>
    <dbReference type="NCBI Taxonomy" id="4109"/>
    <lineage>
        <taxon>Eukaryota</taxon>
        <taxon>Viridiplantae</taxon>
        <taxon>Streptophyta</taxon>
        <taxon>Embryophyta</taxon>
        <taxon>Tracheophyta</taxon>
        <taxon>Spermatophyta</taxon>
        <taxon>Magnoliopsida</taxon>
        <taxon>eudicotyledons</taxon>
        <taxon>Gunneridae</taxon>
        <taxon>Pentapetalae</taxon>
        <taxon>asterids</taxon>
        <taxon>lamiids</taxon>
        <taxon>Solanales</taxon>
        <taxon>Solanaceae</taxon>
        <taxon>Solanoideae</taxon>
        <taxon>Solaneae</taxon>
        <taxon>Solanum</taxon>
    </lineage>
</organism>
<gene>
    <name evidence="4" type="ORF">H5410_011323</name>
</gene>
<accession>A0A9J6AP32</accession>
<evidence type="ECO:0000256" key="3">
    <source>
        <dbReference type="RuleBase" id="RU003876"/>
    </source>
</evidence>
<proteinExistence type="inferred from homology"/>
<protein>
    <submittedName>
        <fullName evidence="4">Uncharacterized protein</fullName>
    </submittedName>
</protein>
<keyword evidence="2" id="KW-0143">Chaperone</keyword>
<dbReference type="InterPro" id="IPR002164">
    <property type="entry name" value="NAP_family"/>
</dbReference>
<dbReference type="GO" id="GO:0006334">
    <property type="term" value="P:nucleosome assembly"/>
    <property type="evidence" value="ECO:0007669"/>
    <property type="project" value="InterPro"/>
</dbReference>
<evidence type="ECO:0000256" key="1">
    <source>
        <dbReference type="ARBA" id="ARBA00009947"/>
    </source>
</evidence>
<name>A0A9J6AP32_SOLCO</name>
<dbReference type="GO" id="GO:0042393">
    <property type="term" value="F:histone binding"/>
    <property type="evidence" value="ECO:0007669"/>
    <property type="project" value="UniProtKB-ARBA"/>
</dbReference>
<dbReference type="InterPro" id="IPR037231">
    <property type="entry name" value="NAP-like_sf"/>
</dbReference>
<dbReference type="Proteomes" id="UP000824120">
    <property type="component" value="Chromosome 2"/>
</dbReference>
<sequence length="270" mass="30483">MTFNWGIWGSLVCKKSVNDNNNNNDDSIPKDQTCQSQHDESLKQSFEEKSAVEAKCQNMYEPLNTVRDVSIFGGLHRRLRYSEESPVFTKTYHMIDDDGVNWRRPYGLTFEWYYPSKGLTHKILKGNSKKGSKDAKPIIRTGTCKRFFNTFHPPQIGKDDDDNNEDVVDLETTFGFPSLSFCNSVLWPSANVVASWVESALTMPASVSFLGLGLGLGLVLRTGSTQLVVFLLYSSVNIPSFLLKLLDVTDHEIFLMIFSAFPSIKRISEV</sequence>
<keyword evidence="5" id="KW-1185">Reference proteome</keyword>
<dbReference type="Gene3D" id="3.30.1120.90">
    <property type="entry name" value="Nucleosome assembly protein"/>
    <property type="match status" value="1"/>
</dbReference>
<reference evidence="4 5" key="1">
    <citation type="submission" date="2020-09" db="EMBL/GenBank/DDBJ databases">
        <title>De no assembly of potato wild relative species, Solanum commersonii.</title>
        <authorList>
            <person name="Cho K."/>
        </authorList>
    </citation>
    <scope>NUCLEOTIDE SEQUENCE [LARGE SCALE GENOMIC DNA]</scope>
    <source>
        <strain evidence="4">LZ3.2</strain>
        <tissue evidence="4">Leaf</tissue>
    </source>
</reference>
<dbReference type="EMBL" id="JACXVP010000002">
    <property type="protein sequence ID" value="KAG5626105.1"/>
    <property type="molecule type" value="Genomic_DNA"/>
</dbReference>
<dbReference type="PANTHER" id="PTHR11875">
    <property type="entry name" value="TESTIS-SPECIFIC Y-ENCODED PROTEIN"/>
    <property type="match status" value="1"/>
</dbReference>
<comment type="similarity">
    <text evidence="1 3">Belongs to the nucleosome assembly protein (NAP) family.</text>
</comment>
<dbReference type="GO" id="GO:0000724">
    <property type="term" value="P:double-strand break repair via homologous recombination"/>
    <property type="evidence" value="ECO:0007669"/>
    <property type="project" value="UniProtKB-ARBA"/>
</dbReference>